<evidence type="ECO:0000313" key="1">
    <source>
        <dbReference type="EMBL" id="ETO07601.1"/>
    </source>
</evidence>
<dbReference type="OrthoDB" id="2343366at2759"/>
<accession>X6M1V9</accession>
<dbReference type="EMBL" id="ASPP01025973">
    <property type="protein sequence ID" value="ETO07601.1"/>
    <property type="molecule type" value="Genomic_DNA"/>
</dbReference>
<protein>
    <submittedName>
        <fullName evidence="1">Uncharacterized protein</fullName>
    </submittedName>
</protein>
<sequence length="418" mass="47828">LCGAKCKDCYFQCLLRQAHQWNGEHNCLGSHQCDQPCGRCKQNEAETKEDVLPCQLQSGHEMPHNCRDRNHTCGKDCSLKQYGHCYEKCGLEFGQSSEAACICNSIIHYCNQNCSLSECPNKCEIDYTKEHTRHECFEKRCTKRCEIPSCGIKCKHIHKQFFGLHLEATCDCNGGHFHDMDMKDEKKIESGMVPFHCCSERHQCPHECQEDGNCKVEYKRVVNETKIFKPKTAGAKPFEYELLISANGGKRQCSQVLPKYKRTHEGQHKCTMLVHTCLNTCRACGYYCIKRFKHMGAHTTVHGNMSNCTLIVEGNTSVKFNKQTKQITNPVTQIEKEVVENTVRVYTTGDTAEAEICDFFCEKMGQGHFHLIECNKQGDESCDVMETVGNETYYIRRHASPEECGGRKDLDKVTHKYY</sequence>
<dbReference type="AlphaFoldDB" id="X6M1V9"/>
<gene>
    <name evidence="1" type="ORF">RFI_29791</name>
</gene>
<comment type="caution">
    <text evidence="1">The sequence shown here is derived from an EMBL/GenBank/DDBJ whole genome shotgun (WGS) entry which is preliminary data.</text>
</comment>
<reference evidence="1 2" key="1">
    <citation type="journal article" date="2013" name="Curr. Biol.">
        <title>The Genome of the Foraminiferan Reticulomyxa filosa.</title>
        <authorList>
            <person name="Glockner G."/>
            <person name="Hulsmann N."/>
            <person name="Schleicher M."/>
            <person name="Noegel A.A."/>
            <person name="Eichinger L."/>
            <person name="Gallinger C."/>
            <person name="Pawlowski J."/>
            <person name="Sierra R."/>
            <person name="Euteneuer U."/>
            <person name="Pillet L."/>
            <person name="Moustafa A."/>
            <person name="Platzer M."/>
            <person name="Groth M."/>
            <person name="Szafranski K."/>
            <person name="Schliwa M."/>
        </authorList>
    </citation>
    <scope>NUCLEOTIDE SEQUENCE [LARGE SCALE GENOMIC DNA]</scope>
</reference>
<name>X6M1V9_RETFI</name>
<organism evidence="1 2">
    <name type="scientific">Reticulomyxa filosa</name>
    <dbReference type="NCBI Taxonomy" id="46433"/>
    <lineage>
        <taxon>Eukaryota</taxon>
        <taxon>Sar</taxon>
        <taxon>Rhizaria</taxon>
        <taxon>Retaria</taxon>
        <taxon>Foraminifera</taxon>
        <taxon>Monothalamids</taxon>
        <taxon>Reticulomyxidae</taxon>
        <taxon>Reticulomyxa</taxon>
    </lineage>
</organism>
<feature type="non-terminal residue" evidence="1">
    <location>
        <position position="1"/>
    </location>
</feature>
<keyword evidence="2" id="KW-1185">Reference proteome</keyword>
<evidence type="ECO:0000313" key="2">
    <source>
        <dbReference type="Proteomes" id="UP000023152"/>
    </source>
</evidence>
<dbReference type="Proteomes" id="UP000023152">
    <property type="component" value="Unassembled WGS sequence"/>
</dbReference>
<proteinExistence type="predicted"/>